<feature type="transmembrane region" description="Helical" evidence="2">
    <location>
        <begin position="59"/>
        <end position="77"/>
    </location>
</feature>
<feature type="compositionally biased region" description="Polar residues" evidence="1">
    <location>
        <begin position="1"/>
        <end position="11"/>
    </location>
</feature>
<keyword evidence="2" id="KW-0812">Transmembrane</keyword>
<keyword evidence="2" id="KW-0472">Membrane</keyword>
<feature type="compositionally biased region" description="Basic residues" evidence="1">
    <location>
        <begin position="147"/>
        <end position="157"/>
    </location>
</feature>
<evidence type="ECO:0000256" key="1">
    <source>
        <dbReference type="SAM" id="MobiDB-lite"/>
    </source>
</evidence>
<dbReference type="Pfam" id="PF17240">
    <property type="entry name" value="DUF5313"/>
    <property type="match status" value="1"/>
</dbReference>
<organism evidence="3 4">
    <name type="scientific">Blastococcus jejuensis</name>
    <dbReference type="NCBI Taxonomy" id="351224"/>
    <lineage>
        <taxon>Bacteria</taxon>
        <taxon>Bacillati</taxon>
        <taxon>Actinomycetota</taxon>
        <taxon>Actinomycetes</taxon>
        <taxon>Geodermatophilales</taxon>
        <taxon>Geodermatophilaceae</taxon>
        <taxon>Blastococcus</taxon>
    </lineage>
</organism>
<evidence type="ECO:0000256" key="2">
    <source>
        <dbReference type="SAM" id="Phobius"/>
    </source>
</evidence>
<feature type="region of interest" description="Disordered" evidence="1">
    <location>
        <begin position="120"/>
        <end position="157"/>
    </location>
</feature>
<evidence type="ECO:0000313" key="4">
    <source>
        <dbReference type="Proteomes" id="UP001499924"/>
    </source>
</evidence>
<comment type="caution">
    <text evidence="3">The sequence shown here is derived from an EMBL/GenBank/DDBJ whole genome shotgun (WGS) entry which is preliminary data.</text>
</comment>
<feature type="transmembrane region" description="Helical" evidence="2">
    <location>
        <begin position="83"/>
        <end position="103"/>
    </location>
</feature>
<name>A0ABP6P6E3_9ACTN</name>
<proteinExistence type="predicted"/>
<keyword evidence="4" id="KW-1185">Reference proteome</keyword>
<dbReference type="RefSeq" id="WP_344688916.1">
    <property type="nucleotide sequence ID" value="NZ_BAAAVV010000004.1"/>
</dbReference>
<protein>
    <recommendedName>
        <fullName evidence="5">DUF5313 domain-containing protein</fullName>
    </recommendedName>
</protein>
<gene>
    <name evidence="3" type="ORF">GCM10010531_22200</name>
</gene>
<evidence type="ECO:0000313" key="3">
    <source>
        <dbReference type="EMBL" id="GAA3168781.1"/>
    </source>
</evidence>
<dbReference type="Proteomes" id="UP001499924">
    <property type="component" value="Unassembled WGS sequence"/>
</dbReference>
<evidence type="ECO:0008006" key="5">
    <source>
        <dbReference type="Google" id="ProtNLM"/>
    </source>
</evidence>
<sequence length="157" mass="17270">MTASAPPTTSAGPDGRSGTPARPGPFRWLWYALGGGLPRRFSPWVLHDTSTRTWALRHVLRSFVQLAVPIALVLVLVPGPFWIRGMAALGGILLALFFSIAYMTETTESRVKRAGYPAGTAQAARDEQARERELLDGGRRREAAARRAARYRARQGR</sequence>
<dbReference type="EMBL" id="BAAAVV010000004">
    <property type="protein sequence ID" value="GAA3168781.1"/>
    <property type="molecule type" value="Genomic_DNA"/>
</dbReference>
<feature type="compositionally biased region" description="Basic and acidic residues" evidence="1">
    <location>
        <begin position="124"/>
        <end position="145"/>
    </location>
</feature>
<dbReference type="InterPro" id="IPR035197">
    <property type="entry name" value="DUF5313"/>
</dbReference>
<reference evidence="4" key="1">
    <citation type="journal article" date="2019" name="Int. J. Syst. Evol. Microbiol.">
        <title>The Global Catalogue of Microorganisms (GCM) 10K type strain sequencing project: providing services to taxonomists for standard genome sequencing and annotation.</title>
        <authorList>
            <consortium name="The Broad Institute Genomics Platform"/>
            <consortium name="The Broad Institute Genome Sequencing Center for Infectious Disease"/>
            <person name="Wu L."/>
            <person name="Ma J."/>
        </authorList>
    </citation>
    <scope>NUCLEOTIDE SEQUENCE [LARGE SCALE GENOMIC DNA]</scope>
    <source>
        <strain evidence="4">JCM 15614</strain>
    </source>
</reference>
<keyword evidence="2" id="KW-1133">Transmembrane helix</keyword>
<accession>A0ABP6P6E3</accession>
<feature type="region of interest" description="Disordered" evidence="1">
    <location>
        <begin position="1"/>
        <end position="21"/>
    </location>
</feature>